<gene>
    <name evidence="1" type="primary">jg26972</name>
    <name evidence="1" type="ORF">PAEG_LOCUS18089</name>
</gene>
<name>A0A8S4RVF1_9NEOP</name>
<dbReference type="Proteomes" id="UP000838756">
    <property type="component" value="Unassembled WGS sequence"/>
</dbReference>
<dbReference type="OrthoDB" id="407509at2759"/>
<accession>A0A8S4RVF1</accession>
<reference evidence="1" key="1">
    <citation type="submission" date="2022-03" db="EMBL/GenBank/DDBJ databases">
        <authorList>
            <person name="Lindestad O."/>
        </authorList>
    </citation>
    <scope>NUCLEOTIDE SEQUENCE</scope>
</reference>
<comment type="caution">
    <text evidence="1">The sequence shown here is derived from an EMBL/GenBank/DDBJ whole genome shotgun (WGS) entry which is preliminary data.</text>
</comment>
<evidence type="ECO:0000313" key="1">
    <source>
        <dbReference type="EMBL" id="CAH2241672.1"/>
    </source>
</evidence>
<dbReference type="EMBL" id="CAKXAJ010025588">
    <property type="protein sequence ID" value="CAH2241672.1"/>
    <property type="molecule type" value="Genomic_DNA"/>
</dbReference>
<sequence>MGLIAGDQIRSEEIRRKTRITDIVQRCAKLKMQWPRHISRRSNGRWGSKVLEWRPIVKQCWSTPNEVDRHKEAAQDRGVWNALRKRTFVQQWTSI</sequence>
<dbReference type="AlphaFoldDB" id="A0A8S4RVF1"/>
<keyword evidence="2" id="KW-1185">Reference proteome</keyword>
<evidence type="ECO:0000313" key="2">
    <source>
        <dbReference type="Proteomes" id="UP000838756"/>
    </source>
</evidence>
<protein>
    <submittedName>
        <fullName evidence="1">Jg26972 protein</fullName>
    </submittedName>
</protein>
<organism evidence="1 2">
    <name type="scientific">Pararge aegeria aegeria</name>
    <dbReference type="NCBI Taxonomy" id="348720"/>
    <lineage>
        <taxon>Eukaryota</taxon>
        <taxon>Metazoa</taxon>
        <taxon>Ecdysozoa</taxon>
        <taxon>Arthropoda</taxon>
        <taxon>Hexapoda</taxon>
        <taxon>Insecta</taxon>
        <taxon>Pterygota</taxon>
        <taxon>Neoptera</taxon>
        <taxon>Endopterygota</taxon>
        <taxon>Lepidoptera</taxon>
        <taxon>Glossata</taxon>
        <taxon>Ditrysia</taxon>
        <taxon>Papilionoidea</taxon>
        <taxon>Nymphalidae</taxon>
        <taxon>Satyrinae</taxon>
        <taxon>Satyrini</taxon>
        <taxon>Parargina</taxon>
        <taxon>Pararge</taxon>
    </lineage>
</organism>
<proteinExistence type="predicted"/>